<dbReference type="RefSeq" id="WP_207221937.1">
    <property type="nucleotide sequence ID" value="NZ_SGXC01000001.1"/>
</dbReference>
<dbReference type="AlphaFoldDB" id="A0A4Q7NMC3"/>
<evidence type="ECO:0000313" key="1">
    <source>
        <dbReference type="EMBL" id="RZS86036.1"/>
    </source>
</evidence>
<dbReference type="Proteomes" id="UP000292445">
    <property type="component" value="Unassembled WGS sequence"/>
</dbReference>
<gene>
    <name evidence="1" type="ORF">EV675_2070</name>
</gene>
<sequence>MNVPDRRLQLIRLVHVAARELQLDKDTYRAALQAATTTAARPGKSSAAEMSAVELERVLAHFKRTGFKVRSKDSGGRQGRPLDQSPTASKLRAVWLDLASLGIIRDASEAALAAWVQRETGIAAIDWLDGEQRSKCIEKAKKWRDRIIHGRRVALAGALGVAFSSRGAGLAALRKAIDAAAQKVLGRSIDVESMHEDEYQLLLRSAGRPQ</sequence>
<reference evidence="1 2" key="1">
    <citation type="submission" date="2019-02" db="EMBL/GenBank/DDBJ databases">
        <title>Genomic Encyclopedia of Type Strains, Phase IV (KMG-IV): sequencing the most valuable type-strain genomes for metagenomic binning, comparative biology and taxonomic classification.</title>
        <authorList>
            <person name="Goeker M."/>
        </authorList>
    </citation>
    <scope>NUCLEOTIDE SEQUENCE [LARGE SCALE GENOMIC DNA]</scope>
    <source>
        <strain evidence="1 2">K24</strain>
    </source>
</reference>
<protein>
    <submittedName>
        <fullName evidence="1">Phage gp16-like protein</fullName>
    </submittedName>
</protein>
<dbReference type="InterPro" id="IPR009363">
    <property type="entry name" value="Phage_Mu_Gp16"/>
</dbReference>
<name>A0A4Q7NMC3_9BURK</name>
<dbReference type="Pfam" id="PF06252">
    <property type="entry name" value="GemA"/>
    <property type="match status" value="1"/>
</dbReference>
<comment type="caution">
    <text evidence="1">The sequence shown here is derived from an EMBL/GenBank/DDBJ whole genome shotgun (WGS) entry which is preliminary data.</text>
</comment>
<proteinExistence type="predicted"/>
<keyword evidence="2" id="KW-1185">Reference proteome</keyword>
<accession>A0A4Q7NMC3</accession>
<evidence type="ECO:0000313" key="2">
    <source>
        <dbReference type="Proteomes" id="UP000292445"/>
    </source>
</evidence>
<dbReference type="EMBL" id="SGXC01000001">
    <property type="protein sequence ID" value="RZS86036.1"/>
    <property type="molecule type" value="Genomic_DNA"/>
</dbReference>
<organism evidence="1 2">
    <name type="scientific">Pigmentiphaga kullae</name>
    <dbReference type="NCBI Taxonomy" id="151784"/>
    <lineage>
        <taxon>Bacteria</taxon>
        <taxon>Pseudomonadati</taxon>
        <taxon>Pseudomonadota</taxon>
        <taxon>Betaproteobacteria</taxon>
        <taxon>Burkholderiales</taxon>
        <taxon>Alcaligenaceae</taxon>
        <taxon>Pigmentiphaga</taxon>
    </lineage>
</organism>